<proteinExistence type="predicted"/>
<evidence type="ECO:0000256" key="1">
    <source>
        <dbReference type="SAM" id="MobiDB-lite"/>
    </source>
</evidence>
<evidence type="ECO:0000313" key="4">
    <source>
        <dbReference type="Proteomes" id="UP001634394"/>
    </source>
</evidence>
<feature type="compositionally biased region" description="Polar residues" evidence="1">
    <location>
        <begin position="24"/>
        <end position="38"/>
    </location>
</feature>
<name>A0ABD3VTA7_SINWO</name>
<dbReference type="EMBL" id="JBJQND010000010">
    <property type="protein sequence ID" value="KAL3864807.1"/>
    <property type="molecule type" value="Genomic_DNA"/>
</dbReference>
<dbReference type="EMBL" id="JBJQND010000010">
    <property type="protein sequence ID" value="KAL3864777.1"/>
    <property type="molecule type" value="Genomic_DNA"/>
</dbReference>
<keyword evidence="4" id="KW-1185">Reference proteome</keyword>
<reference evidence="2 4" key="1">
    <citation type="submission" date="2024-11" db="EMBL/GenBank/DDBJ databases">
        <title>Chromosome-level genome assembly of the freshwater bivalve Anodonta woodiana.</title>
        <authorList>
            <person name="Chen X."/>
        </authorList>
    </citation>
    <scope>NUCLEOTIDE SEQUENCE [LARGE SCALE GENOMIC DNA]</scope>
    <source>
        <strain evidence="2">MN2024</strain>
        <tissue evidence="2">Gills</tissue>
    </source>
</reference>
<evidence type="ECO:0000313" key="2">
    <source>
        <dbReference type="EMBL" id="KAL3864777.1"/>
    </source>
</evidence>
<evidence type="ECO:0000313" key="3">
    <source>
        <dbReference type="EMBL" id="KAL3864807.1"/>
    </source>
</evidence>
<gene>
    <name evidence="2" type="ORF">ACJMK2_006431</name>
    <name evidence="3" type="ORF">ACJMK2_006460</name>
</gene>
<accession>A0ABD3VTA7</accession>
<organism evidence="2 4">
    <name type="scientific">Sinanodonta woodiana</name>
    <name type="common">Chinese pond mussel</name>
    <name type="synonym">Anodonta woodiana</name>
    <dbReference type="NCBI Taxonomy" id="1069815"/>
    <lineage>
        <taxon>Eukaryota</taxon>
        <taxon>Metazoa</taxon>
        <taxon>Spiralia</taxon>
        <taxon>Lophotrochozoa</taxon>
        <taxon>Mollusca</taxon>
        <taxon>Bivalvia</taxon>
        <taxon>Autobranchia</taxon>
        <taxon>Heteroconchia</taxon>
        <taxon>Palaeoheterodonta</taxon>
        <taxon>Unionida</taxon>
        <taxon>Unionoidea</taxon>
        <taxon>Unionidae</taxon>
        <taxon>Unioninae</taxon>
        <taxon>Sinanodonta</taxon>
    </lineage>
</organism>
<feature type="region of interest" description="Disordered" evidence="1">
    <location>
        <begin position="1"/>
        <end position="38"/>
    </location>
</feature>
<comment type="caution">
    <text evidence="2">The sequence shown here is derived from an EMBL/GenBank/DDBJ whole genome shotgun (WGS) entry which is preliminary data.</text>
</comment>
<protein>
    <submittedName>
        <fullName evidence="2">Uncharacterized protein</fullName>
    </submittedName>
</protein>
<feature type="compositionally biased region" description="Basic and acidic residues" evidence="1">
    <location>
        <begin position="1"/>
        <end position="22"/>
    </location>
</feature>
<dbReference type="Proteomes" id="UP001634394">
    <property type="component" value="Unassembled WGS sequence"/>
</dbReference>
<sequence length="100" mass="12425">MKRRGKMDIQRKQRKNQQKEENMFMTQTNQSKNKIQTKKYQQQKETIIAQQQEQRKDQIKCSVILEKDIGKYNYFKRRQREDFERVKIERLRQNGKTKTN</sequence>
<dbReference type="AlphaFoldDB" id="A0ABD3VTA7"/>